<dbReference type="eggNOG" id="arCOG01688">
    <property type="taxonomic scope" value="Archaea"/>
</dbReference>
<dbReference type="AlphaFoldDB" id="M0DN99"/>
<comment type="caution">
    <text evidence="2">The sequence shown here is derived from an EMBL/GenBank/DDBJ whole genome shotgun (WGS) entry which is preliminary data.</text>
</comment>
<organism evidence="2 3">
    <name type="scientific">Halorubrum saccharovorum DSM 1137</name>
    <dbReference type="NCBI Taxonomy" id="1227484"/>
    <lineage>
        <taxon>Archaea</taxon>
        <taxon>Methanobacteriati</taxon>
        <taxon>Methanobacteriota</taxon>
        <taxon>Stenosarchaea group</taxon>
        <taxon>Halobacteria</taxon>
        <taxon>Halobacteriales</taxon>
        <taxon>Haloferacaceae</taxon>
        <taxon>Halorubrum</taxon>
    </lineage>
</organism>
<dbReference type="Proteomes" id="UP000011514">
    <property type="component" value="Unassembled WGS sequence"/>
</dbReference>
<dbReference type="RefSeq" id="WP_004050448.1">
    <property type="nucleotide sequence ID" value="NZ_AOJE01000070.1"/>
</dbReference>
<dbReference type="STRING" id="1227484.C471_15282"/>
<protein>
    <submittedName>
        <fullName evidence="2">Uncharacterized protein</fullName>
    </submittedName>
</protein>
<proteinExistence type="predicted"/>
<evidence type="ECO:0000313" key="2">
    <source>
        <dbReference type="EMBL" id="ELZ36182.1"/>
    </source>
</evidence>
<evidence type="ECO:0000256" key="1">
    <source>
        <dbReference type="SAM" id="MobiDB-lite"/>
    </source>
</evidence>
<dbReference type="EMBL" id="AOJE01000070">
    <property type="protein sequence ID" value="ELZ36182.1"/>
    <property type="molecule type" value="Genomic_DNA"/>
</dbReference>
<feature type="region of interest" description="Disordered" evidence="1">
    <location>
        <begin position="123"/>
        <end position="159"/>
    </location>
</feature>
<accession>M0DN99</accession>
<keyword evidence="3" id="KW-1185">Reference proteome</keyword>
<reference evidence="2 3" key="1">
    <citation type="journal article" date="2014" name="PLoS Genet.">
        <title>Phylogenetically driven sequencing of extremely halophilic archaea reveals strategies for static and dynamic osmo-response.</title>
        <authorList>
            <person name="Becker E.A."/>
            <person name="Seitzer P.M."/>
            <person name="Tritt A."/>
            <person name="Larsen D."/>
            <person name="Krusor M."/>
            <person name="Yao A.I."/>
            <person name="Wu D."/>
            <person name="Madern D."/>
            <person name="Eisen J.A."/>
            <person name="Darling A.E."/>
            <person name="Facciotti M.T."/>
        </authorList>
    </citation>
    <scope>NUCLEOTIDE SEQUENCE [LARGE SCALE GENOMIC DNA]</scope>
    <source>
        <strain evidence="2 3">DSM 1137</strain>
    </source>
</reference>
<sequence>MATYEAFDRGVEVNGQTVLTIVEEAMGRFSDEYRDRALDALAAEGITDPDPQEWYPQQTWLNAFETIAEELQPHVLDRLGEQLPAVAAWPKDFDSVAAGLRSIDEAYQRNHRGGDIGYYEFERTEERAGELTEEQGGSPRLQPWEESDNTRHEPRAIAT</sequence>
<gene>
    <name evidence="2" type="ORF">C471_15282</name>
</gene>
<evidence type="ECO:0000313" key="3">
    <source>
        <dbReference type="Proteomes" id="UP000011514"/>
    </source>
</evidence>
<name>M0DN99_9EURY</name>
<dbReference type="PATRIC" id="fig|1227484.4.peg.3009"/>
<feature type="compositionally biased region" description="Basic and acidic residues" evidence="1">
    <location>
        <begin position="148"/>
        <end position="159"/>
    </location>
</feature>